<feature type="binding site" evidence="10">
    <location>
        <position position="43"/>
    </location>
    <ligand>
        <name>Zn(2+)</name>
        <dbReference type="ChEBI" id="CHEBI:29105"/>
    </ligand>
</feature>
<feature type="binding site" evidence="10">
    <location>
        <position position="26"/>
    </location>
    <ligand>
        <name>Zn(2+)</name>
        <dbReference type="ChEBI" id="CHEBI:29105"/>
    </ligand>
</feature>
<dbReference type="Proteomes" id="UP000321720">
    <property type="component" value="Unassembled WGS sequence"/>
</dbReference>
<dbReference type="InterPro" id="IPR007115">
    <property type="entry name" value="6-PTP_synth/QueD"/>
</dbReference>
<evidence type="ECO:0000256" key="7">
    <source>
        <dbReference type="ARBA" id="ARBA00048807"/>
    </source>
</evidence>
<dbReference type="NCBIfam" id="TIGR03367">
    <property type="entry name" value="queuosine_QueD"/>
    <property type="match status" value="1"/>
</dbReference>
<proteinExistence type="inferred from homology"/>
<reference evidence="11 12" key="1">
    <citation type="submission" date="2019-07" db="EMBL/GenBank/DDBJ databases">
        <title>Whole genome shotgun sequence of Cellulomonas composti NBRC 100758.</title>
        <authorList>
            <person name="Hosoyama A."/>
            <person name="Uohara A."/>
            <person name="Ohji S."/>
            <person name="Ichikawa N."/>
        </authorList>
    </citation>
    <scope>NUCLEOTIDE SEQUENCE [LARGE SCALE GENOMIC DNA]</scope>
    <source>
        <strain evidence="11 12">NBRC 100758</strain>
    </source>
</reference>
<evidence type="ECO:0000256" key="10">
    <source>
        <dbReference type="PIRSR" id="PIRSR006113-2"/>
    </source>
</evidence>
<keyword evidence="4 8" id="KW-0479">Metal-binding</keyword>
<comment type="catalytic activity">
    <reaction evidence="7 8">
        <text>7,8-dihydroneopterin 3'-triphosphate + H2O = 6-carboxy-5,6,7,8-tetrahydropterin + triphosphate + acetaldehyde + 2 H(+)</text>
        <dbReference type="Rhea" id="RHEA:27966"/>
        <dbReference type="ChEBI" id="CHEBI:15343"/>
        <dbReference type="ChEBI" id="CHEBI:15377"/>
        <dbReference type="ChEBI" id="CHEBI:15378"/>
        <dbReference type="ChEBI" id="CHEBI:18036"/>
        <dbReference type="ChEBI" id="CHEBI:58462"/>
        <dbReference type="ChEBI" id="CHEBI:61032"/>
        <dbReference type="EC" id="4.1.2.50"/>
    </reaction>
</comment>
<feature type="active site" description="Charge relay system" evidence="9">
    <location>
        <position position="80"/>
    </location>
</feature>
<dbReference type="GO" id="GO:0008616">
    <property type="term" value="P:tRNA queuosine(34) biosynthetic process"/>
    <property type="evidence" value="ECO:0007669"/>
    <property type="project" value="UniProtKB-KW"/>
</dbReference>
<dbReference type="PIRSF" id="PIRSF006113">
    <property type="entry name" value="PTP_synth"/>
    <property type="match status" value="1"/>
</dbReference>
<dbReference type="GO" id="GO:0046872">
    <property type="term" value="F:metal ion binding"/>
    <property type="evidence" value="ECO:0007669"/>
    <property type="project" value="UniProtKB-KW"/>
</dbReference>
<evidence type="ECO:0000256" key="9">
    <source>
        <dbReference type="PIRSR" id="PIRSR006113-1"/>
    </source>
</evidence>
<feature type="binding site" evidence="10">
    <location>
        <position position="41"/>
    </location>
    <ligand>
        <name>Zn(2+)</name>
        <dbReference type="ChEBI" id="CHEBI:29105"/>
    </ligand>
</feature>
<comment type="pathway">
    <text evidence="1 8">Purine metabolism; 7-cyano-7-deazaguanine biosynthesis.</text>
</comment>
<dbReference type="RefSeq" id="WP_246117392.1">
    <property type="nucleotide sequence ID" value="NZ_BJWG01000004.1"/>
</dbReference>
<evidence type="ECO:0000256" key="4">
    <source>
        <dbReference type="ARBA" id="ARBA00022723"/>
    </source>
</evidence>
<evidence type="ECO:0000256" key="6">
    <source>
        <dbReference type="ARBA" id="ARBA00023239"/>
    </source>
</evidence>
<evidence type="ECO:0000313" key="11">
    <source>
        <dbReference type="EMBL" id="GEL94646.1"/>
    </source>
</evidence>
<evidence type="ECO:0000256" key="3">
    <source>
        <dbReference type="ARBA" id="ARBA00018141"/>
    </source>
</evidence>
<comment type="cofactor">
    <cofactor evidence="8 10">
        <name>Zn(2+)</name>
        <dbReference type="ChEBI" id="CHEBI:29105"/>
    </cofactor>
    <text evidence="8 10">Binds 1 zinc ion per subunit.</text>
</comment>
<name>A0A511J9H7_9CELL</name>
<dbReference type="UniPathway" id="UPA00391"/>
<protein>
    <recommendedName>
        <fullName evidence="3 8">6-carboxy-5,6,7,8-tetrahydropterin synthase</fullName>
        <ecNumber evidence="8">4.-.-.-</ecNumber>
    </recommendedName>
</protein>
<dbReference type="Gene3D" id="3.30.479.10">
    <property type="entry name" value="6-pyruvoyl tetrahydropterin synthase/QueD"/>
    <property type="match status" value="1"/>
</dbReference>
<dbReference type="AlphaFoldDB" id="A0A511J9H7"/>
<keyword evidence="5 8" id="KW-0862">Zinc</keyword>
<dbReference type="SUPFAM" id="SSF55620">
    <property type="entry name" value="Tetrahydrobiopterin biosynthesis enzymes-like"/>
    <property type="match status" value="1"/>
</dbReference>
<feature type="active site" description="Proton acceptor" evidence="9">
    <location>
        <position position="37"/>
    </location>
</feature>
<sequence length="131" mass="14856">MSPARRDEEKANVHEISKRFTVEAAHHLPRVPDGHPCRRLHGHSYVIELGLRGELDESGWVRDFAEIGAAFEPVRLRLDHRLLNDVDGLANPTSEVLAQWVFEAVVPALPELAWVRIEETRSSGCVYRRDG</sequence>
<dbReference type="PANTHER" id="PTHR12589">
    <property type="entry name" value="PYRUVOYL TETRAHYDROBIOPTERIN SYNTHASE"/>
    <property type="match status" value="1"/>
</dbReference>
<dbReference type="InterPro" id="IPR038418">
    <property type="entry name" value="6-PTP_synth/QueD_sf"/>
</dbReference>
<evidence type="ECO:0000256" key="8">
    <source>
        <dbReference type="PIRNR" id="PIRNR006113"/>
    </source>
</evidence>
<dbReference type="EC" id="4.-.-.-" evidence="8"/>
<feature type="active site" description="Charge relay system" evidence="9">
    <location>
        <position position="119"/>
    </location>
</feature>
<comment type="caution">
    <text evidence="11">The sequence shown here is derived from an EMBL/GenBank/DDBJ whole genome shotgun (WGS) entry which is preliminary data.</text>
</comment>
<organism evidence="11 12">
    <name type="scientific">Cellulomonas composti</name>
    <dbReference type="NCBI Taxonomy" id="266130"/>
    <lineage>
        <taxon>Bacteria</taxon>
        <taxon>Bacillati</taxon>
        <taxon>Actinomycetota</taxon>
        <taxon>Actinomycetes</taxon>
        <taxon>Micrococcales</taxon>
        <taxon>Cellulomonadaceae</taxon>
        <taxon>Cellulomonas</taxon>
    </lineage>
</organism>
<keyword evidence="6 8" id="KW-0456">Lyase</keyword>
<accession>A0A511J9H7</accession>
<evidence type="ECO:0000313" key="12">
    <source>
        <dbReference type="Proteomes" id="UP000321720"/>
    </source>
</evidence>
<evidence type="ECO:0000256" key="1">
    <source>
        <dbReference type="ARBA" id="ARBA00005061"/>
    </source>
</evidence>
<dbReference type="Pfam" id="PF01242">
    <property type="entry name" value="PTPS"/>
    <property type="match status" value="1"/>
</dbReference>
<gene>
    <name evidence="11" type="ORF">CCO02nite_13040</name>
</gene>
<dbReference type="EMBL" id="BJWG01000004">
    <property type="protein sequence ID" value="GEL94646.1"/>
    <property type="molecule type" value="Genomic_DNA"/>
</dbReference>
<keyword evidence="12" id="KW-1185">Reference proteome</keyword>
<dbReference type="GO" id="GO:0070497">
    <property type="term" value="F:6-carboxytetrahydropterin synthase activity"/>
    <property type="evidence" value="ECO:0007669"/>
    <property type="project" value="UniProtKB-EC"/>
</dbReference>
<comment type="similarity">
    <text evidence="2 8">Belongs to the PTPS family. QueD subfamily.</text>
</comment>
<evidence type="ECO:0000256" key="2">
    <source>
        <dbReference type="ARBA" id="ARBA00008900"/>
    </source>
</evidence>
<evidence type="ECO:0000256" key="5">
    <source>
        <dbReference type="ARBA" id="ARBA00022833"/>
    </source>
</evidence>
<dbReference type="PANTHER" id="PTHR12589:SF7">
    <property type="entry name" value="6-PYRUVOYL TETRAHYDROBIOPTERIN SYNTHASE"/>
    <property type="match status" value="1"/>
</dbReference>
<keyword evidence="8" id="KW-0671">Queuosine biosynthesis</keyword>